<keyword evidence="4" id="KW-1185">Reference proteome</keyword>
<dbReference type="Proteomes" id="UP000195141">
    <property type="component" value="Chromosome"/>
</dbReference>
<gene>
    <name evidence="3" type="ORF">A5888_003522</name>
    <name evidence="2" type="ORF">A5888_003951</name>
</gene>
<dbReference type="OrthoDB" id="9785372at2"/>
<organism evidence="2">
    <name type="scientific">Candidatus Enterococcus clewellii</name>
    <dbReference type="NCBI Taxonomy" id="1834193"/>
    <lineage>
        <taxon>Bacteria</taxon>
        <taxon>Bacillati</taxon>
        <taxon>Bacillota</taxon>
        <taxon>Bacilli</taxon>
        <taxon>Lactobacillales</taxon>
        <taxon>Enterococcaceae</taxon>
        <taxon>Enterococcus</taxon>
    </lineage>
</organism>
<evidence type="ECO:0000313" key="4">
    <source>
        <dbReference type="Proteomes" id="UP000195141"/>
    </source>
</evidence>
<dbReference type="InterPro" id="IPR016040">
    <property type="entry name" value="NAD(P)-bd_dom"/>
</dbReference>
<dbReference type="Gene3D" id="3.40.50.720">
    <property type="entry name" value="NAD(P)-binding Rossmann-like Domain"/>
    <property type="match status" value="1"/>
</dbReference>
<protein>
    <recommendedName>
        <fullName evidence="1">NAD(P)-binding domain-containing protein</fullName>
    </recommendedName>
</protein>
<evidence type="ECO:0000313" key="3">
    <source>
        <dbReference type="EMBL" id="WYJ91754.1"/>
    </source>
</evidence>
<feature type="domain" description="NAD(P)-binding" evidence="1">
    <location>
        <begin position="7"/>
        <end position="188"/>
    </location>
</feature>
<dbReference type="Pfam" id="PF13460">
    <property type="entry name" value="NAD_binding_10"/>
    <property type="match status" value="1"/>
</dbReference>
<dbReference type="AlphaFoldDB" id="A0A242JWR0"/>
<reference evidence="2" key="1">
    <citation type="submission" date="2017-05" db="EMBL/GenBank/DDBJ databases">
        <title>The Genome Sequence of Enterococcus sp. 9E7_DIV0242.</title>
        <authorList>
            <consortium name="The Broad Institute Genomics Platform"/>
            <consortium name="The Broad Institute Genomic Center for Infectious Diseases"/>
            <person name="Earl A."/>
            <person name="Manson A."/>
            <person name="Schwartman J."/>
            <person name="Gilmore M."/>
            <person name="Abouelleil A."/>
            <person name="Cao P."/>
            <person name="Chapman S."/>
            <person name="Cusick C."/>
            <person name="Shea T."/>
            <person name="Young S."/>
            <person name="Neafsey D."/>
            <person name="Nusbaum C."/>
            <person name="Birren B."/>
        </authorList>
    </citation>
    <scope>NUCLEOTIDE SEQUENCE [LARGE SCALE GENOMIC DNA]</scope>
    <source>
        <strain evidence="2">9E7_DIV0242</strain>
    </source>
</reference>
<sequence>MKIFVAGATGRVGQKLVAILQEQGHFVYAGARKTDQIVESENSKAVFTDLHTSVDALTEVLGDSEVVIFAAGSRGKDLLQTDLHGAVKLMQAAEKKGIKRYIQLSSVFSLEPERWQEGSFASILDYMIAKHYADSWLIDHTDLDYTILQPGTLKETTGTGKIAIDSHEAGENSIANVAEALAQLVVEPSTIKKVIAMHDGETPIKEVFKIND</sequence>
<reference evidence="3" key="3">
    <citation type="submission" date="2024-03" db="EMBL/GenBank/DDBJ databases">
        <title>The Genome Sequence of Enterococcus sp. DIV0242b.</title>
        <authorList>
            <consortium name="The Broad Institute Genomics Platform"/>
            <consortium name="The Broad Institute Microbial Omics Core"/>
            <consortium name="The Broad Institute Genomic Center for Infectious Diseases"/>
            <person name="Earl A."/>
            <person name="Manson A."/>
            <person name="Gilmore M."/>
            <person name="Schwartman J."/>
            <person name="Shea T."/>
            <person name="Abouelleil A."/>
            <person name="Cao P."/>
            <person name="Chapman S."/>
            <person name="Cusick C."/>
            <person name="Young S."/>
            <person name="Neafsey D."/>
            <person name="Nusbaum C."/>
            <person name="Birren B."/>
        </authorList>
    </citation>
    <scope>NUCLEOTIDE SEQUENCE</scope>
    <source>
        <strain evidence="3">9E7_DIV0242</strain>
    </source>
</reference>
<accession>A0A242JWR0</accession>
<reference evidence="3" key="2">
    <citation type="submission" date="2017-05" db="EMBL/GenBank/DDBJ databases">
        <authorList>
            <consortium name="The Broad Institute Genomics Platform"/>
            <consortium name="The Broad Institute Genomic Center for Infectious Diseases"/>
            <person name="Earl A."/>
            <person name="Manson A."/>
            <person name="Schwartman J."/>
            <person name="Gilmore M."/>
            <person name="Abouelleil A."/>
            <person name="Cao P."/>
            <person name="Chapman S."/>
            <person name="Cusick C."/>
            <person name="Shea T."/>
            <person name="Young S."/>
            <person name="Neafsey D."/>
            <person name="Nusbaum C."/>
            <person name="Birren B."/>
        </authorList>
    </citation>
    <scope>NUCLEOTIDE SEQUENCE</scope>
    <source>
        <strain evidence="3">9E7_DIV0242</strain>
    </source>
</reference>
<evidence type="ECO:0000259" key="1">
    <source>
        <dbReference type="Pfam" id="PF13460"/>
    </source>
</evidence>
<proteinExistence type="predicted"/>
<dbReference type="EMBL" id="NGMM01000009">
    <property type="protein sequence ID" value="OTP09755.1"/>
    <property type="molecule type" value="Genomic_DNA"/>
</dbReference>
<dbReference type="CDD" id="cd05243">
    <property type="entry name" value="SDR_a5"/>
    <property type="match status" value="1"/>
</dbReference>
<evidence type="ECO:0000313" key="2">
    <source>
        <dbReference type="EMBL" id="OTP09755.1"/>
    </source>
</evidence>
<dbReference type="PANTHER" id="PTHR15020">
    <property type="entry name" value="FLAVIN REDUCTASE-RELATED"/>
    <property type="match status" value="1"/>
</dbReference>
<dbReference type="InterPro" id="IPR036291">
    <property type="entry name" value="NAD(P)-bd_dom_sf"/>
</dbReference>
<dbReference type="PANTHER" id="PTHR15020:SF50">
    <property type="entry name" value="UPF0659 PROTEIN YMR090W"/>
    <property type="match status" value="1"/>
</dbReference>
<dbReference type="RefSeq" id="WP_086350926.1">
    <property type="nucleotide sequence ID" value="NZ_CP147247.1"/>
</dbReference>
<name>A0A242JWR0_9ENTE</name>
<dbReference type="EMBL" id="CP147247">
    <property type="protein sequence ID" value="WYJ91754.1"/>
    <property type="molecule type" value="Genomic_DNA"/>
</dbReference>
<dbReference type="SUPFAM" id="SSF51735">
    <property type="entry name" value="NAD(P)-binding Rossmann-fold domains"/>
    <property type="match status" value="1"/>
</dbReference>